<keyword evidence="10" id="KW-1185">Reference proteome</keyword>
<dbReference type="eggNOG" id="COG1653">
    <property type="taxonomic scope" value="Bacteria"/>
</dbReference>
<dbReference type="STRING" id="158190.SpiGrapes_3142"/>
<protein>
    <recommendedName>
        <fullName evidence="4">sn-glycerol-3-phosphate-binding periplasmic protein UgpB</fullName>
    </recommendedName>
</protein>
<comment type="subunit">
    <text evidence="3">The complex is composed of two ATP-binding proteins (UgpC), two transmembrane proteins (UgpA and UgpE) and a solute-binding protein (UgpB).</text>
</comment>
<keyword evidence="5" id="KW-0813">Transport</keyword>
<feature type="chain" id="PRO_5003515375" description="sn-glycerol-3-phosphate-binding periplasmic protein UgpB" evidence="8">
    <location>
        <begin position="26"/>
        <end position="454"/>
    </location>
</feature>
<organism evidence="9 10">
    <name type="scientific">Sphaerochaeta pleomorpha (strain ATCC BAA-1885 / DSM 22778 / Grapes)</name>
    <dbReference type="NCBI Taxonomy" id="158190"/>
    <lineage>
        <taxon>Bacteria</taxon>
        <taxon>Pseudomonadati</taxon>
        <taxon>Spirochaetota</taxon>
        <taxon>Spirochaetia</taxon>
        <taxon>Spirochaetales</taxon>
        <taxon>Sphaerochaetaceae</taxon>
        <taxon>Sphaerochaeta</taxon>
    </lineage>
</organism>
<feature type="signal peptide" evidence="8">
    <location>
        <begin position="1"/>
        <end position="25"/>
    </location>
</feature>
<dbReference type="Proteomes" id="UP000005632">
    <property type="component" value="Chromosome"/>
</dbReference>
<dbReference type="AlphaFoldDB" id="G8QZ29"/>
<evidence type="ECO:0000256" key="8">
    <source>
        <dbReference type="SAM" id="SignalP"/>
    </source>
</evidence>
<gene>
    <name evidence="9" type="ordered locus">SpiGrapes_3142</name>
</gene>
<dbReference type="GO" id="GO:0042597">
    <property type="term" value="C:periplasmic space"/>
    <property type="evidence" value="ECO:0007669"/>
    <property type="project" value="UniProtKB-SubCell"/>
</dbReference>
<dbReference type="Pfam" id="PF13416">
    <property type="entry name" value="SBP_bac_8"/>
    <property type="match status" value="1"/>
</dbReference>
<dbReference type="InterPro" id="IPR006061">
    <property type="entry name" value="SBP_1_CS"/>
</dbReference>
<keyword evidence="6 8" id="KW-0732">Signal</keyword>
<keyword evidence="7" id="KW-0574">Periplasm</keyword>
<dbReference type="KEGG" id="sgp:SpiGrapes_3142"/>
<evidence type="ECO:0000256" key="5">
    <source>
        <dbReference type="ARBA" id="ARBA00022448"/>
    </source>
</evidence>
<dbReference type="InterPro" id="IPR006059">
    <property type="entry name" value="SBP"/>
</dbReference>
<keyword evidence="9" id="KW-0762">Sugar transport</keyword>
<proteinExistence type="inferred from homology"/>
<accession>G8QZ29</accession>
<comment type="similarity">
    <text evidence="2">Belongs to the bacterial solute-binding protein 1 family.</text>
</comment>
<reference evidence="9 10" key="1">
    <citation type="submission" date="2011-11" db="EMBL/GenBank/DDBJ databases">
        <title>Complete sequence of Spirochaeta sp. grapes.</title>
        <authorList>
            <consortium name="US DOE Joint Genome Institute"/>
            <person name="Lucas S."/>
            <person name="Han J."/>
            <person name="Lapidus A."/>
            <person name="Cheng J.-F."/>
            <person name="Goodwin L."/>
            <person name="Pitluck S."/>
            <person name="Peters L."/>
            <person name="Ovchinnikova G."/>
            <person name="Munk A.C."/>
            <person name="Detter J.C."/>
            <person name="Han C."/>
            <person name="Tapia R."/>
            <person name="Land M."/>
            <person name="Hauser L."/>
            <person name="Kyrpides N."/>
            <person name="Ivanova N."/>
            <person name="Pagani I."/>
            <person name="Ritalahtilisa K."/>
            <person name="Loeffler F."/>
            <person name="Woyke T."/>
        </authorList>
    </citation>
    <scope>NUCLEOTIDE SEQUENCE [LARGE SCALE GENOMIC DNA]</scope>
    <source>
        <strain evidence="10">ATCC BAA-1885 / DSM 22778 / Grapes</strain>
    </source>
</reference>
<dbReference type="SUPFAM" id="SSF53850">
    <property type="entry name" value="Periplasmic binding protein-like II"/>
    <property type="match status" value="1"/>
</dbReference>
<dbReference type="CDD" id="cd14748">
    <property type="entry name" value="PBP2_UgpB"/>
    <property type="match status" value="1"/>
</dbReference>
<dbReference type="Gene3D" id="3.40.190.10">
    <property type="entry name" value="Periplasmic binding protein-like II"/>
    <property type="match status" value="2"/>
</dbReference>
<evidence type="ECO:0000256" key="2">
    <source>
        <dbReference type="ARBA" id="ARBA00008520"/>
    </source>
</evidence>
<dbReference type="EMBL" id="CP003155">
    <property type="protein sequence ID" value="AEV30888.1"/>
    <property type="molecule type" value="Genomic_DNA"/>
</dbReference>
<dbReference type="GO" id="GO:0055085">
    <property type="term" value="P:transmembrane transport"/>
    <property type="evidence" value="ECO:0007669"/>
    <property type="project" value="InterPro"/>
</dbReference>
<evidence type="ECO:0000256" key="3">
    <source>
        <dbReference type="ARBA" id="ARBA00011557"/>
    </source>
</evidence>
<dbReference type="PROSITE" id="PS01037">
    <property type="entry name" value="SBP_BACTERIAL_1"/>
    <property type="match status" value="1"/>
</dbReference>
<evidence type="ECO:0000256" key="6">
    <source>
        <dbReference type="ARBA" id="ARBA00022729"/>
    </source>
</evidence>
<evidence type="ECO:0000313" key="10">
    <source>
        <dbReference type="Proteomes" id="UP000005632"/>
    </source>
</evidence>
<evidence type="ECO:0000256" key="1">
    <source>
        <dbReference type="ARBA" id="ARBA00004418"/>
    </source>
</evidence>
<dbReference type="OrthoDB" id="9795467at2"/>
<name>G8QZ29_SPHPG</name>
<evidence type="ECO:0000256" key="7">
    <source>
        <dbReference type="ARBA" id="ARBA00022764"/>
    </source>
</evidence>
<dbReference type="PANTHER" id="PTHR43649:SF31">
    <property type="entry name" value="SN-GLYCEROL-3-PHOSPHATE-BINDING PERIPLASMIC PROTEIN UGPB"/>
    <property type="match status" value="1"/>
</dbReference>
<dbReference type="PANTHER" id="PTHR43649">
    <property type="entry name" value="ARABINOSE-BINDING PROTEIN-RELATED"/>
    <property type="match status" value="1"/>
</dbReference>
<dbReference type="HOGENOM" id="CLU_031285_3_1_12"/>
<evidence type="ECO:0000256" key="4">
    <source>
        <dbReference type="ARBA" id="ARBA00017470"/>
    </source>
</evidence>
<comment type="subcellular location">
    <subcellularLocation>
        <location evidence="1">Periplasm</location>
    </subcellularLocation>
</comment>
<sequence length="454" mass="49819">MRNGKMKKVLCLLLVGVFLVGTCFANGAAEKGPSAPVKSAGPVEITFWHAMGGVNGEAMVAMVDEFNKNYEGKIHVNYEFQGTYDDEFSKIQASGGNYPCDIVQVYDIGSRYMIDSGWIVPVQKFITSDKYDISQLEPNIAAYYTVDGTLYSMPFNSSTPVLYYNKTAFKEAGIDKVPTCFEDVYEIASKLKIVNPDGSVKRYGFGMGNYGWFFEQWMGKMGKNYVNNNNGRGKNYATAVDFDVNGGGLAIINVWDKVLKEGIAPYLNQGNNDAKAAFIAGNTCMVLESTAALKSLLLNVGDNFEIGVAYFPSINRNDVGGVSVGGGSMWMMNTGNEARMNATWEFLKFMVSPEMQATWNAKTGYFPVTVAAANTATFKENIAKYPQFQVALDQLHSSSPKYAGALLSVFSESRQIVQDYIARLANSELTPQATLDGMAKDINKAITSYNLVNY</sequence>
<evidence type="ECO:0000313" key="9">
    <source>
        <dbReference type="EMBL" id="AEV30888.1"/>
    </source>
</evidence>
<dbReference type="InterPro" id="IPR050490">
    <property type="entry name" value="Bact_solute-bd_prot1"/>
</dbReference>